<keyword evidence="2" id="KW-1185">Reference proteome</keyword>
<dbReference type="Proteomes" id="UP000035050">
    <property type="component" value="Chromosome"/>
</dbReference>
<evidence type="ECO:0000313" key="1">
    <source>
        <dbReference type="EMBL" id="AKC69421.1"/>
    </source>
</evidence>
<reference evidence="1" key="1">
    <citation type="submission" date="2016-06" db="EMBL/GenBank/DDBJ databases">
        <title>Pandoraea oxalativorans DSM 23570 Genome Sequencing.</title>
        <authorList>
            <person name="Ee R."/>
            <person name="Lim Y.-L."/>
            <person name="Yong D."/>
            <person name="Yin W.-F."/>
            <person name="Chan K.-G."/>
        </authorList>
    </citation>
    <scope>NUCLEOTIDE SEQUENCE</scope>
    <source>
        <strain evidence="1">DSM 23570</strain>
    </source>
</reference>
<evidence type="ECO:0000313" key="2">
    <source>
        <dbReference type="Proteomes" id="UP000035050"/>
    </source>
</evidence>
<name>A0A0E3YCQ9_9BURK</name>
<gene>
    <name evidence="1" type="ORF">MB84_07925</name>
</gene>
<protein>
    <recommendedName>
        <fullName evidence="3">TipAS antibiotic-recognition domain-containing protein</fullName>
    </recommendedName>
</protein>
<dbReference type="AlphaFoldDB" id="A0A0E3YCQ9"/>
<sequence length="72" mass="8105">MEAGAPPESPEVQALVRQWLTYFRSYAGDNPDTHMKIREAHRLEPELMEGSFIDMPLLEYVKQGVAAATSAR</sequence>
<proteinExistence type="predicted"/>
<organism evidence="1 2">
    <name type="scientific">Pandoraea oxalativorans</name>
    <dbReference type="NCBI Taxonomy" id="573737"/>
    <lineage>
        <taxon>Bacteria</taxon>
        <taxon>Pseudomonadati</taxon>
        <taxon>Pseudomonadota</taxon>
        <taxon>Betaproteobacteria</taxon>
        <taxon>Burkholderiales</taxon>
        <taxon>Burkholderiaceae</taxon>
        <taxon>Pandoraea</taxon>
    </lineage>
</organism>
<dbReference type="PATRIC" id="fig|573737.6.peg.2433"/>
<dbReference type="HOGENOM" id="CLU_2718608_0_0_4"/>
<dbReference type="KEGG" id="pox:MB84_07925"/>
<dbReference type="EMBL" id="CP011253">
    <property type="protein sequence ID" value="AKC69421.1"/>
    <property type="molecule type" value="Genomic_DNA"/>
</dbReference>
<accession>A0A0E3YCQ9</accession>
<evidence type="ECO:0008006" key="3">
    <source>
        <dbReference type="Google" id="ProtNLM"/>
    </source>
</evidence>